<evidence type="ECO:0000256" key="10">
    <source>
        <dbReference type="SAM" id="SignalP"/>
    </source>
</evidence>
<dbReference type="GeneID" id="6080075"/>
<organism evidence="13">
    <name type="scientific">Laccaria bicolor (strain S238N-H82 / ATCC MYA-4686)</name>
    <name type="common">Bicoloured deceiver</name>
    <name type="synonym">Laccaria laccata var. bicolor</name>
    <dbReference type="NCBI Taxonomy" id="486041"/>
    <lineage>
        <taxon>Eukaryota</taxon>
        <taxon>Fungi</taxon>
        <taxon>Dikarya</taxon>
        <taxon>Basidiomycota</taxon>
        <taxon>Agaricomycotina</taxon>
        <taxon>Agaricomycetes</taxon>
        <taxon>Agaricomycetidae</taxon>
        <taxon>Agaricales</taxon>
        <taxon>Agaricineae</taxon>
        <taxon>Hydnangiaceae</taxon>
        <taxon>Laccaria</taxon>
    </lineage>
</organism>
<feature type="chain" id="PRO_5002748708" description="Superoxide dismutase [Cu-Zn]" evidence="10">
    <location>
        <begin position="21"/>
        <end position="179"/>
    </location>
</feature>
<dbReference type="STRING" id="486041.B0DKC5"/>
<evidence type="ECO:0000256" key="1">
    <source>
        <dbReference type="ARBA" id="ARBA00010457"/>
    </source>
</evidence>
<gene>
    <name evidence="12" type="primary">LbCu/ZnSOD</name>
    <name evidence="12" type="ORF">LACBIDRAFT_303799</name>
</gene>
<comment type="function">
    <text evidence="9">Destroys radicals which are normally produced within the cells and which are toxic to biological systems.</text>
</comment>
<dbReference type="GO" id="GO:0004784">
    <property type="term" value="F:superoxide dismutase activity"/>
    <property type="evidence" value="ECO:0007669"/>
    <property type="project" value="UniProtKB-EC"/>
</dbReference>
<dbReference type="PRINTS" id="PR00068">
    <property type="entry name" value="CUZNDISMTASE"/>
</dbReference>
<evidence type="ECO:0000256" key="6">
    <source>
        <dbReference type="ARBA" id="ARBA00023008"/>
    </source>
</evidence>
<dbReference type="RefSeq" id="XP_001884308.1">
    <property type="nucleotide sequence ID" value="XM_001884273.1"/>
</dbReference>
<dbReference type="InParanoid" id="B0DKC5"/>
<feature type="signal peptide" evidence="10">
    <location>
        <begin position="1"/>
        <end position="20"/>
    </location>
</feature>
<comment type="catalytic activity">
    <reaction evidence="8 9">
        <text>2 superoxide + 2 H(+) = H2O2 + O2</text>
        <dbReference type="Rhea" id="RHEA:20696"/>
        <dbReference type="ChEBI" id="CHEBI:15378"/>
        <dbReference type="ChEBI" id="CHEBI:15379"/>
        <dbReference type="ChEBI" id="CHEBI:16240"/>
        <dbReference type="ChEBI" id="CHEBI:18421"/>
        <dbReference type="EC" id="1.15.1.1"/>
    </reaction>
</comment>
<dbReference type="FunCoup" id="B0DKC5">
    <property type="interactions" value="187"/>
</dbReference>
<proteinExistence type="inferred from homology"/>
<evidence type="ECO:0000256" key="9">
    <source>
        <dbReference type="RuleBase" id="RU000393"/>
    </source>
</evidence>
<dbReference type="AlphaFoldDB" id="B0DKC5"/>
<dbReference type="PROSITE" id="PS00332">
    <property type="entry name" value="SOD_CU_ZN_2"/>
    <property type="match status" value="1"/>
</dbReference>
<keyword evidence="13" id="KW-1185">Reference proteome</keyword>
<evidence type="ECO:0000256" key="5">
    <source>
        <dbReference type="ARBA" id="ARBA00023002"/>
    </source>
</evidence>
<evidence type="ECO:0000256" key="2">
    <source>
        <dbReference type="ARBA" id="ARBA00022723"/>
    </source>
</evidence>
<evidence type="ECO:0000256" key="8">
    <source>
        <dbReference type="ARBA" id="ARBA00049204"/>
    </source>
</evidence>
<dbReference type="OrthoDB" id="2015551at2759"/>
<dbReference type="InterPro" id="IPR024134">
    <property type="entry name" value="SOD_Cu/Zn_/chaperone"/>
</dbReference>
<keyword evidence="6 9" id="KW-0186">Copper</keyword>
<dbReference type="EC" id="1.15.1.1" evidence="9"/>
<evidence type="ECO:0000256" key="3">
    <source>
        <dbReference type="ARBA" id="ARBA00022833"/>
    </source>
</evidence>
<keyword evidence="2 9" id="KW-0479">Metal-binding</keyword>
<protein>
    <recommendedName>
        <fullName evidence="9">Superoxide dismutase [Cu-Zn]</fullName>
        <ecNumber evidence="9">1.15.1.1</ecNumber>
    </recommendedName>
</protein>
<dbReference type="FunFam" id="2.60.40.200:FF:000003">
    <property type="entry name" value="Superoxide dismutase [Cu-Zn], chloroplastic"/>
    <property type="match status" value="1"/>
</dbReference>
<dbReference type="Gene3D" id="2.60.40.200">
    <property type="entry name" value="Superoxide dismutase, copper/zinc binding domain"/>
    <property type="match status" value="1"/>
</dbReference>
<evidence type="ECO:0000256" key="7">
    <source>
        <dbReference type="ARBA" id="ARBA00023157"/>
    </source>
</evidence>
<dbReference type="InterPro" id="IPR001424">
    <property type="entry name" value="SOD_Cu_Zn_dom"/>
</dbReference>
<dbReference type="EMBL" id="DS547115">
    <property type="protein sequence ID" value="EDR04918.1"/>
    <property type="molecule type" value="Genomic_DNA"/>
</dbReference>
<keyword evidence="5 9" id="KW-0560">Oxidoreductase</keyword>
<evidence type="ECO:0000313" key="12">
    <source>
        <dbReference type="EMBL" id="EDR04918.1"/>
    </source>
</evidence>
<comment type="cofactor">
    <cofactor evidence="9">
        <name>Zn(2+)</name>
        <dbReference type="ChEBI" id="CHEBI:29105"/>
    </cofactor>
    <text evidence="9">Binds 1 zinc ion per subunit.</text>
</comment>
<dbReference type="Pfam" id="PF00080">
    <property type="entry name" value="Sod_Cu"/>
    <property type="match status" value="1"/>
</dbReference>
<dbReference type="GO" id="GO:0005507">
    <property type="term" value="F:copper ion binding"/>
    <property type="evidence" value="ECO:0007669"/>
    <property type="project" value="InterPro"/>
</dbReference>
<keyword evidence="4" id="KW-0049">Antioxidant</keyword>
<dbReference type="SUPFAM" id="SSF49329">
    <property type="entry name" value="Cu,Zn superoxide dismutase-like"/>
    <property type="match status" value="1"/>
</dbReference>
<accession>B0DKC5</accession>
<keyword evidence="7" id="KW-1015">Disulfide bond</keyword>
<evidence type="ECO:0000256" key="4">
    <source>
        <dbReference type="ARBA" id="ARBA00022862"/>
    </source>
</evidence>
<sequence>MISSLVFLSFFGVILGFVEGSNLPFTPHKAVAVMKGPSNVTGTITFTTTAHHSLTIVGNLTGLDPSAQRGLHVHEFGDATDGCASAGLHFNPFNKTHGAPTDPVHHLGDLGNIASDANGVSQFTILARGLSLKGPLTILGRTIVLHAGTDDLGKGGFNDSLTVGHSGARSACGIIGLSG</sequence>
<keyword evidence="3 9" id="KW-0862">Zinc</keyword>
<name>B0DKC5_LACBS</name>
<evidence type="ECO:0000313" key="13">
    <source>
        <dbReference type="Proteomes" id="UP000001194"/>
    </source>
</evidence>
<dbReference type="KEGG" id="lbc:LACBIDRAFT_303799"/>
<dbReference type="InterPro" id="IPR018152">
    <property type="entry name" value="SOD_Cu/Zn_BS"/>
</dbReference>
<comment type="similarity">
    <text evidence="1 9">Belongs to the Cu-Zn superoxide dismutase family.</text>
</comment>
<feature type="domain" description="Superoxide dismutase copper/zinc binding" evidence="11">
    <location>
        <begin position="40"/>
        <end position="175"/>
    </location>
</feature>
<keyword evidence="10" id="KW-0732">Signal</keyword>
<dbReference type="PANTHER" id="PTHR10003">
    <property type="entry name" value="SUPEROXIDE DISMUTASE CU-ZN -RELATED"/>
    <property type="match status" value="1"/>
</dbReference>
<dbReference type="InterPro" id="IPR036423">
    <property type="entry name" value="SOD-like_Cu/Zn_dom_sf"/>
</dbReference>
<comment type="cofactor">
    <cofactor evidence="9">
        <name>Cu cation</name>
        <dbReference type="ChEBI" id="CHEBI:23378"/>
    </cofactor>
    <text evidence="9">Binds 1 copper ion per subunit.</text>
</comment>
<dbReference type="CDD" id="cd00305">
    <property type="entry name" value="Cu-Zn_Superoxide_Dismutase"/>
    <property type="match status" value="1"/>
</dbReference>
<evidence type="ECO:0000259" key="11">
    <source>
        <dbReference type="Pfam" id="PF00080"/>
    </source>
</evidence>
<dbReference type="Proteomes" id="UP000001194">
    <property type="component" value="Unassembled WGS sequence"/>
</dbReference>
<reference evidence="12 13" key="1">
    <citation type="journal article" date="2008" name="Nature">
        <title>The genome of Laccaria bicolor provides insights into mycorrhizal symbiosis.</title>
        <authorList>
            <person name="Martin F."/>
            <person name="Aerts A."/>
            <person name="Ahren D."/>
            <person name="Brun A."/>
            <person name="Danchin E.G.J."/>
            <person name="Duchaussoy F."/>
            <person name="Gibon J."/>
            <person name="Kohler A."/>
            <person name="Lindquist E."/>
            <person name="Pereda V."/>
            <person name="Salamov A."/>
            <person name="Shapiro H.J."/>
            <person name="Wuyts J."/>
            <person name="Blaudez D."/>
            <person name="Buee M."/>
            <person name="Brokstein P."/>
            <person name="Canbaeck B."/>
            <person name="Cohen D."/>
            <person name="Courty P.E."/>
            <person name="Coutinho P.M."/>
            <person name="Delaruelle C."/>
            <person name="Detter J.C."/>
            <person name="Deveau A."/>
            <person name="DiFazio S."/>
            <person name="Duplessis S."/>
            <person name="Fraissinet-Tachet L."/>
            <person name="Lucic E."/>
            <person name="Frey-Klett P."/>
            <person name="Fourrey C."/>
            <person name="Feussner I."/>
            <person name="Gay G."/>
            <person name="Grimwood J."/>
            <person name="Hoegger P.J."/>
            <person name="Jain P."/>
            <person name="Kilaru S."/>
            <person name="Labbe J."/>
            <person name="Lin Y.C."/>
            <person name="Legue V."/>
            <person name="Le Tacon F."/>
            <person name="Marmeisse R."/>
            <person name="Melayah D."/>
            <person name="Montanini B."/>
            <person name="Muratet M."/>
            <person name="Nehls U."/>
            <person name="Niculita-Hirzel H."/>
            <person name="Oudot-Le Secq M.P."/>
            <person name="Peter M."/>
            <person name="Quesneville H."/>
            <person name="Rajashekar B."/>
            <person name="Reich M."/>
            <person name="Rouhier N."/>
            <person name="Schmutz J."/>
            <person name="Yin T."/>
            <person name="Chalot M."/>
            <person name="Henrissat B."/>
            <person name="Kuees U."/>
            <person name="Lucas S."/>
            <person name="Van de Peer Y."/>
            <person name="Podila G.K."/>
            <person name="Polle A."/>
            <person name="Pukkila P.J."/>
            <person name="Richardson P.M."/>
            <person name="Rouze P."/>
            <person name="Sanders I.R."/>
            <person name="Stajich J.E."/>
            <person name="Tunlid A."/>
            <person name="Tuskan G."/>
            <person name="Grigoriev I.V."/>
        </authorList>
    </citation>
    <scope>NUCLEOTIDE SEQUENCE [LARGE SCALE GENOMIC DNA]</scope>
    <source>
        <strain evidence="13">S238N-H82 / ATCC MYA-4686</strain>
    </source>
</reference>
<dbReference type="HOGENOM" id="CLU_056632_4_1_1"/>